<dbReference type="Gene3D" id="3.30.70.580">
    <property type="entry name" value="Pseudouridine synthase I, catalytic domain, N-terminal subdomain"/>
    <property type="match status" value="1"/>
</dbReference>
<dbReference type="AlphaFoldDB" id="A0A0F5L3J7"/>
<dbReference type="NCBIfam" id="TIGR00071">
    <property type="entry name" value="hisT_truA"/>
    <property type="match status" value="1"/>
</dbReference>
<dbReference type="STRING" id="361041.VW35_18030"/>
<dbReference type="HAMAP" id="MF_00171">
    <property type="entry name" value="TruA"/>
    <property type="match status" value="1"/>
</dbReference>
<feature type="domain" description="Pseudouridine synthase I TruA alpha/beta" evidence="8">
    <location>
        <begin position="146"/>
        <end position="248"/>
    </location>
</feature>
<dbReference type="EMBL" id="LAJG01000042">
    <property type="protein sequence ID" value="KKB76774.1"/>
    <property type="molecule type" value="Genomic_DNA"/>
</dbReference>
<dbReference type="InterPro" id="IPR020103">
    <property type="entry name" value="PsdUridine_synth_cat_dom_sf"/>
</dbReference>
<evidence type="ECO:0000256" key="4">
    <source>
        <dbReference type="HAMAP-Rule" id="MF_00171"/>
    </source>
</evidence>
<dbReference type="OrthoDB" id="9811823at2"/>
<evidence type="ECO:0000256" key="2">
    <source>
        <dbReference type="ARBA" id="ARBA00022694"/>
    </source>
</evidence>
<keyword evidence="2 4" id="KW-0819">tRNA processing</keyword>
<dbReference type="FunFam" id="3.30.70.580:FF:000001">
    <property type="entry name" value="tRNA pseudouridine synthase A"/>
    <property type="match status" value="1"/>
</dbReference>
<dbReference type="InterPro" id="IPR020095">
    <property type="entry name" value="PsdUridine_synth_TruA_C"/>
</dbReference>
<dbReference type="Pfam" id="PF01416">
    <property type="entry name" value="PseudoU_synth_1"/>
    <property type="match status" value="2"/>
</dbReference>
<name>A0A0F5L3J7_9HYPH</name>
<dbReference type="PATRIC" id="fig|361041.3.peg.3015"/>
<evidence type="ECO:0000256" key="6">
    <source>
        <dbReference type="PIRSR" id="PIRSR001430-2"/>
    </source>
</evidence>
<protein>
    <recommendedName>
        <fullName evidence="4">tRNA pseudouridine synthase A</fullName>
        <ecNumber evidence="4">5.4.99.12</ecNumber>
    </recommendedName>
    <alternativeName>
        <fullName evidence="4">tRNA pseudouridine(38-40) synthase</fullName>
    </alternativeName>
    <alternativeName>
        <fullName evidence="4">tRNA pseudouridylate synthase I</fullName>
    </alternativeName>
    <alternativeName>
        <fullName evidence="4">tRNA-uridine isomerase I</fullName>
    </alternativeName>
</protein>
<dbReference type="Proteomes" id="UP000033514">
    <property type="component" value="Unassembled WGS sequence"/>
</dbReference>
<gene>
    <name evidence="4" type="primary">truA</name>
    <name evidence="9" type="ORF">VW35_18030</name>
</gene>
<keyword evidence="3 4" id="KW-0413">Isomerase</keyword>
<comment type="similarity">
    <text evidence="1 4 7">Belongs to the tRNA pseudouridine synthase TruA family.</text>
</comment>
<evidence type="ECO:0000259" key="8">
    <source>
        <dbReference type="Pfam" id="PF01416"/>
    </source>
</evidence>
<dbReference type="GO" id="GO:0031119">
    <property type="term" value="P:tRNA pseudouridine synthesis"/>
    <property type="evidence" value="ECO:0007669"/>
    <property type="project" value="UniProtKB-UniRule"/>
</dbReference>
<dbReference type="InterPro" id="IPR001406">
    <property type="entry name" value="PsdUridine_synth_TruA"/>
</dbReference>
<feature type="domain" description="Pseudouridine synthase I TruA alpha/beta" evidence="8">
    <location>
        <begin position="11"/>
        <end position="106"/>
    </location>
</feature>
<proteinExistence type="inferred from homology"/>
<dbReference type="PANTHER" id="PTHR11142:SF0">
    <property type="entry name" value="TRNA PSEUDOURIDINE SYNTHASE-LIKE 1"/>
    <property type="match status" value="1"/>
</dbReference>
<dbReference type="InterPro" id="IPR020094">
    <property type="entry name" value="TruA/RsuA/RluB/E/F_N"/>
</dbReference>
<dbReference type="EC" id="5.4.99.12" evidence="4"/>
<comment type="function">
    <text evidence="4">Formation of pseudouridine at positions 38, 39 and 40 in the anticodon stem and loop of transfer RNAs.</text>
</comment>
<evidence type="ECO:0000256" key="3">
    <source>
        <dbReference type="ARBA" id="ARBA00023235"/>
    </source>
</evidence>
<evidence type="ECO:0000256" key="7">
    <source>
        <dbReference type="RuleBase" id="RU003792"/>
    </source>
</evidence>
<evidence type="ECO:0000313" key="10">
    <source>
        <dbReference type="Proteomes" id="UP000033514"/>
    </source>
</evidence>
<dbReference type="GO" id="GO:0160147">
    <property type="term" value="F:tRNA pseudouridine(38-40) synthase activity"/>
    <property type="evidence" value="ECO:0007669"/>
    <property type="project" value="UniProtKB-EC"/>
</dbReference>
<sequence length="248" mass="28100">MNRFRYKLTLEYDGTSLCGWQRQADRMSVQQALEEAIFRFSGETVVTQASGRTDAGVHALGQVVHFDLSTDRDPFRVREALNYHLRPHPASVLTCETAPDTFEARFSALARHYEYRILNRRAPAALERHQVWHVPVPLDADVMHEAAQKILGRHDFTTFRSAECQANSPIRTLDHFAVRRELDHVIVTASARSFLHHQVRSMVGSLKLVGEGKWSPADFRAALDAADRSRCGAMAPPTGLYFVRVDYP</sequence>
<evidence type="ECO:0000256" key="1">
    <source>
        <dbReference type="ARBA" id="ARBA00009375"/>
    </source>
</evidence>
<organism evidence="9 10">
    <name type="scientific">Devosia soli</name>
    <dbReference type="NCBI Taxonomy" id="361041"/>
    <lineage>
        <taxon>Bacteria</taxon>
        <taxon>Pseudomonadati</taxon>
        <taxon>Pseudomonadota</taxon>
        <taxon>Alphaproteobacteria</taxon>
        <taxon>Hyphomicrobiales</taxon>
        <taxon>Devosiaceae</taxon>
        <taxon>Devosia</taxon>
    </lineage>
</organism>
<dbReference type="SUPFAM" id="SSF55120">
    <property type="entry name" value="Pseudouridine synthase"/>
    <property type="match status" value="1"/>
</dbReference>
<reference evidence="9 10" key="1">
    <citation type="submission" date="2015-03" db="EMBL/GenBank/DDBJ databases">
        <authorList>
            <person name="Hassan Y.I."/>
            <person name="Lepp D."/>
            <person name="Zhou T."/>
        </authorList>
    </citation>
    <scope>NUCLEOTIDE SEQUENCE [LARGE SCALE GENOMIC DNA]</scope>
    <source>
        <strain evidence="9 10">GH2-10</strain>
    </source>
</reference>
<accession>A0A0F5L3J7</accession>
<dbReference type="Gene3D" id="3.30.70.660">
    <property type="entry name" value="Pseudouridine synthase I, catalytic domain, C-terminal subdomain"/>
    <property type="match status" value="1"/>
</dbReference>
<dbReference type="CDD" id="cd02570">
    <property type="entry name" value="PseudoU_synth_EcTruA"/>
    <property type="match status" value="1"/>
</dbReference>
<comment type="catalytic activity">
    <reaction evidence="4 7">
        <text>uridine(38/39/40) in tRNA = pseudouridine(38/39/40) in tRNA</text>
        <dbReference type="Rhea" id="RHEA:22376"/>
        <dbReference type="Rhea" id="RHEA-COMP:10085"/>
        <dbReference type="Rhea" id="RHEA-COMP:10087"/>
        <dbReference type="ChEBI" id="CHEBI:65314"/>
        <dbReference type="ChEBI" id="CHEBI:65315"/>
        <dbReference type="EC" id="5.4.99.12"/>
    </reaction>
</comment>
<comment type="caution">
    <text evidence="9">The sequence shown here is derived from an EMBL/GenBank/DDBJ whole genome shotgun (WGS) entry which is preliminary data.</text>
</comment>
<feature type="binding site" evidence="4 6">
    <location>
        <position position="113"/>
    </location>
    <ligand>
        <name>substrate</name>
    </ligand>
</feature>
<evidence type="ECO:0000256" key="5">
    <source>
        <dbReference type="PIRSR" id="PIRSR001430-1"/>
    </source>
</evidence>
<dbReference type="InterPro" id="IPR020097">
    <property type="entry name" value="PsdUridine_synth_TruA_a/b_dom"/>
</dbReference>
<evidence type="ECO:0000313" key="9">
    <source>
        <dbReference type="EMBL" id="KKB76774.1"/>
    </source>
</evidence>
<comment type="caution">
    <text evidence="4">Lacks conserved residue(s) required for the propagation of feature annotation.</text>
</comment>
<dbReference type="PANTHER" id="PTHR11142">
    <property type="entry name" value="PSEUDOURIDYLATE SYNTHASE"/>
    <property type="match status" value="1"/>
</dbReference>
<feature type="active site" description="Nucleophile" evidence="4 5">
    <location>
        <position position="54"/>
    </location>
</feature>
<dbReference type="PIRSF" id="PIRSF001430">
    <property type="entry name" value="tRNA_psdUrid_synth"/>
    <property type="match status" value="1"/>
</dbReference>
<comment type="subunit">
    <text evidence="4">Homodimer.</text>
</comment>
<dbReference type="RefSeq" id="WP_046144581.1">
    <property type="nucleotide sequence ID" value="NZ_LAJG01000042.1"/>
</dbReference>
<dbReference type="GO" id="GO:0003723">
    <property type="term" value="F:RNA binding"/>
    <property type="evidence" value="ECO:0007669"/>
    <property type="project" value="InterPro"/>
</dbReference>
<keyword evidence="10" id="KW-1185">Reference proteome</keyword>